<name>A0ABN1UHY9_9ACTN</name>
<feature type="region of interest" description="Disordered" evidence="1">
    <location>
        <begin position="147"/>
        <end position="184"/>
    </location>
</feature>
<reference evidence="3 4" key="1">
    <citation type="journal article" date="2019" name="Int. J. Syst. Evol. Microbiol.">
        <title>The Global Catalogue of Microorganisms (GCM) 10K type strain sequencing project: providing services to taxonomists for standard genome sequencing and annotation.</title>
        <authorList>
            <consortium name="The Broad Institute Genomics Platform"/>
            <consortium name="The Broad Institute Genome Sequencing Center for Infectious Disease"/>
            <person name="Wu L."/>
            <person name="Ma J."/>
        </authorList>
    </citation>
    <scope>NUCLEOTIDE SEQUENCE [LARGE SCALE GENOMIC DNA]</scope>
    <source>
        <strain evidence="3 4">JCM 12696</strain>
    </source>
</reference>
<feature type="compositionally biased region" description="Low complexity" evidence="1">
    <location>
        <begin position="161"/>
        <end position="173"/>
    </location>
</feature>
<dbReference type="SMART" id="SM00347">
    <property type="entry name" value="HTH_MARR"/>
    <property type="match status" value="1"/>
</dbReference>
<dbReference type="InterPro" id="IPR000835">
    <property type="entry name" value="HTH_MarR-typ"/>
</dbReference>
<dbReference type="Proteomes" id="UP001501371">
    <property type="component" value="Unassembled WGS sequence"/>
</dbReference>
<dbReference type="PRINTS" id="PR00598">
    <property type="entry name" value="HTHMARR"/>
</dbReference>
<keyword evidence="4" id="KW-1185">Reference proteome</keyword>
<dbReference type="CDD" id="cd00090">
    <property type="entry name" value="HTH_ARSR"/>
    <property type="match status" value="1"/>
</dbReference>
<evidence type="ECO:0000313" key="4">
    <source>
        <dbReference type="Proteomes" id="UP001501371"/>
    </source>
</evidence>
<sequence length="184" mass="19874">MSDIERALSRIAYLAGRARQHERLMATAGLAFDRAAVAILRNVAEAEPLRPGELAARLSVEASHVTRQLRQLENGGYVTRVPDPDDRRAQRVRLTDAGLAAVDRVREASRRGMEMALADWSAQDLRQLAGLFHRLVDDFVTHSEGHADARLSTLTEPEPEPGSGPAQGSAQGPGPSGSGPKTRP</sequence>
<evidence type="ECO:0000313" key="3">
    <source>
        <dbReference type="EMBL" id="GAA1149675.1"/>
    </source>
</evidence>
<organism evidence="3 4">
    <name type="scientific">Streptomyces hebeiensis</name>
    <dbReference type="NCBI Taxonomy" id="229486"/>
    <lineage>
        <taxon>Bacteria</taxon>
        <taxon>Bacillati</taxon>
        <taxon>Actinomycetota</taxon>
        <taxon>Actinomycetes</taxon>
        <taxon>Kitasatosporales</taxon>
        <taxon>Streptomycetaceae</taxon>
        <taxon>Streptomyces</taxon>
    </lineage>
</organism>
<proteinExistence type="predicted"/>
<evidence type="ECO:0000259" key="2">
    <source>
        <dbReference type="PROSITE" id="PS50995"/>
    </source>
</evidence>
<dbReference type="InterPro" id="IPR036390">
    <property type="entry name" value="WH_DNA-bd_sf"/>
</dbReference>
<dbReference type="PROSITE" id="PS50995">
    <property type="entry name" value="HTH_MARR_2"/>
    <property type="match status" value="1"/>
</dbReference>
<dbReference type="EMBL" id="BAAAKV010000001">
    <property type="protein sequence ID" value="GAA1149675.1"/>
    <property type="molecule type" value="Genomic_DNA"/>
</dbReference>
<accession>A0ABN1UHY9</accession>
<dbReference type="PANTHER" id="PTHR33164">
    <property type="entry name" value="TRANSCRIPTIONAL REGULATOR, MARR FAMILY"/>
    <property type="match status" value="1"/>
</dbReference>
<dbReference type="InterPro" id="IPR036388">
    <property type="entry name" value="WH-like_DNA-bd_sf"/>
</dbReference>
<dbReference type="SUPFAM" id="SSF46785">
    <property type="entry name" value="Winged helix' DNA-binding domain"/>
    <property type="match status" value="1"/>
</dbReference>
<dbReference type="PANTHER" id="PTHR33164:SF57">
    <property type="entry name" value="MARR-FAMILY TRANSCRIPTIONAL REGULATOR"/>
    <property type="match status" value="1"/>
</dbReference>
<protein>
    <recommendedName>
        <fullName evidence="2">HTH marR-type domain-containing protein</fullName>
    </recommendedName>
</protein>
<comment type="caution">
    <text evidence="3">The sequence shown here is derived from an EMBL/GenBank/DDBJ whole genome shotgun (WGS) entry which is preliminary data.</text>
</comment>
<dbReference type="InterPro" id="IPR011991">
    <property type="entry name" value="ArsR-like_HTH"/>
</dbReference>
<dbReference type="Pfam" id="PF01047">
    <property type="entry name" value="MarR"/>
    <property type="match status" value="1"/>
</dbReference>
<evidence type="ECO:0000256" key="1">
    <source>
        <dbReference type="SAM" id="MobiDB-lite"/>
    </source>
</evidence>
<dbReference type="Gene3D" id="1.10.10.10">
    <property type="entry name" value="Winged helix-like DNA-binding domain superfamily/Winged helix DNA-binding domain"/>
    <property type="match status" value="1"/>
</dbReference>
<feature type="domain" description="HTH marR-type" evidence="2">
    <location>
        <begin position="1"/>
        <end position="137"/>
    </location>
</feature>
<dbReference type="InterPro" id="IPR039422">
    <property type="entry name" value="MarR/SlyA-like"/>
</dbReference>
<gene>
    <name evidence="3" type="ORF">GCM10009654_01150</name>
</gene>